<dbReference type="NCBIfam" id="TIGR02868">
    <property type="entry name" value="CydC"/>
    <property type="match status" value="1"/>
</dbReference>
<evidence type="ECO:0000313" key="12">
    <source>
        <dbReference type="Proteomes" id="UP000295444"/>
    </source>
</evidence>
<dbReference type="Gene3D" id="3.40.50.300">
    <property type="entry name" value="P-loop containing nucleotide triphosphate hydrolases"/>
    <property type="match status" value="2"/>
</dbReference>
<sequence length="1064" mass="109972">MNASDRRPPALVRSGGPLGALPALSGAARRALAGIAALSALTAVSAVAQALALAQLIAAVVGGRPWPSGWLAVLAAAVVVRAVLTWATQVVAARAAAGTKAELRASLVDSAVRRGPEWIAARGPAELTALGTRGLDALDAYFAQYLPALVAAAVLPVAIGFAILVADPLSAVLVAVTVPLIPVFAILVGKYTQGRVGELADAEQRMSGRLLELIKALPVLVAFRRADAQVTAVRRVSERHRAATMATLRVAFSSAVVLELVSTLSVALVAVAIGLRLVGGDLGLATGLFVLVLAPECYLPLRAAGAAHHASEDGVEAVRRVADLLVDPPAGGHPLPRGEVRISGLRVDRRAMTPVTCTVRPGGITRLDLPSGAGKSTAIAALLGFAPPSDGRITVAGVDLAGADLAAWRRSIAWVPQRPAFTGATVRDELELAVPEALTSEITELSVALGINALLGRGTAELSTGERQRVAVARALLRARHGAWLLVLDEPTAHLDPRHAAAVQAQVQRAADAGAAVLLASHRATAPGEGPARTGPPSGELRSAREPGRARLRSLVSARLLTAALLGALALAAGVALTATSAWLIATASQRPPILTLSVAIVGVRAFGLAKAGLRYAERLMTHDAALRTATVLRESLWHKVIRLGAAAPQPAEAARRLVDDVTTVRDLTPRVLTPPLIALGVTTLAVAVQWAVLPTAGLALLAAVLIAGLVAPWLTVRLDRKATAALAADRRAVATRLLTLLDAAPDLVAYGADEQVRAELAALDEDLTRRARRQAFGAGAGAGLVVLAMGLAALTGAWLGVGSGVLVAVLALVPLALTEALAPLPGAAQHLGSLRTALTSITLPERADRTPQPRSRPTSRDIELVGVDVRWPGADQPALRNLTITIPEGTHVAVVGESGAGKSTLLALLLGFLDPERGTAGRPERVAWCPQEPHLVATTVRENLRLADPTATDAELADALRSACLPAWVDRLDVELGAGGSGTSGGEATRLALARALLAKDADLVLLDEPTAHLDVPTATELLAGLRERFRGRTVLHVTHRPEEAETADLVLDLSRGRVLART</sequence>
<dbReference type="GO" id="GO:0045454">
    <property type="term" value="P:cell redox homeostasis"/>
    <property type="evidence" value="ECO:0007669"/>
    <property type="project" value="InterPro"/>
</dbReference>
<evidence type="ECO:0000256" key="4">
    <source>
        <dbReference type="ARBA" id="ARBA00022840"/>
    </source>
</evidence>
<keyword evidence="12" id="KW-1185">Reference proteome</keyword>
<evidence type="ECO:0000256" key="1">
    <source>
        <dbReference type="ARBA" id="ARBA00004651"/>
    </source>
</evidence>
<gene>
    <name evidence="11" type="ORF">EV186_1011017</name>
</gene>
<feature type="transmembrane region" description="Helical" evidence="8">
    <location>
        <begin position="592"/>
        <end position="610"/>
    </location>
</feature>
<name>A0A4R6SPA1_LABRH</name>
<feature type="transmembrane region" description="Helical" evidence="8">
    <location>
        <begin position="171"/>
        <end position="189"/>
    </location>
</feature>
<dbReference type="InterPro" id="IPR014216">
    <property type="entry name" value="ABC_transptr_CydD"/>
</dbReference>
<proteinExistence type="predicted"/>
<keyword evidence="3" id="KW-0547">Nucleotide-binding</keyword>
<evidence type="ECO:0000259" key="9">
    <source>
        <dbReference type="PROSITE" id="PS50893"/>
    </source>
</evidence>
<dbReference type="InterPro" id="IPR011527">
    <property type="entry name" value="ABC1_TM_dom"/>
</dbReference>
<dbReference type="InterPro" id="IPR003439">
    <property type="entry name" value="ABC_transporter-like_ATP-bd"/>
</dbReference>
<dbReference type="Pfam" id="PF00664">
    <property type="entry name" value="ABC_membrane"/>
    <property type="match status" value="1"/>
</dbReference>
<feature type="transmembrane region" description="Helical" evidence="8">
    <location>
        <begin position="31"/>
        <end position="58"/>
    </location>
</feature>
<accession>A0A4R6SPA1</accession>
<feature type="transmembrane region" description="Helical" evidence="8">
    <location>
        <begin position="250"/>
        <end position="276"/>
    </location>
</feature>
<feature type="domain" description="ABC transporter" evidence="9">
    <location>
        <begin position="335"/>
        <end position="563"/>
    </location>
</feature>
<dbReference type="SMART" id="SM00382">
    <property type="entry name" value="AAA"/>
    <property type="match status" value="2"/>
</dbReference>
<dbReference type="CDD" id="cd18584">
    <property type="entry name" value="ABC_6TM_AarD_CydD"/>
    <property type="match status" value="1"/>
</dbReference>
<organism evidence="11 12">
    <name type="scientific">Labedaea rhizosphaerae</name>
    <dbReference type="NCBI Taxonomy" id="598644"/>
    <lineage>
        <taxon>Bacteria</taxon>
        <taxon>Bacillati</taxon>
        <taxon>Actinomycetota</taxon>
        <taxon>Actinomycetes</taxon>
        <taxon>Pseudonocardiales</taxon>
        <taxon>Pseudonocardiaceae</taxon>
        <taxon>Labedaea</taxon>
    </lineage>
</organism>
<dbReference type="PROSITE" id="PS50929">
    <property type="entry name" value="ABC_TM1F"/>
    <property type="match status" value="2"/>
</dbReference>
<dbReference type="RefSeq" id="WP_133847869.1">
    <property type="nucleotide sequence ID" value="NZ_SNXZ01000001.1"/>
</dbReference>
<evidence type="ECO:0000256" key="6">
    <source>
        <dbReference type="ARBA" id="ARBA00023136"/>
    </source>
</evidence>
<dbReference type="CDD" id="cd03228">
    <property type="entry name" value="ABCC_MRP_Like"/>
    <property type="match status" value="1"/>
</dbReference>
<dbReference type="Gene3D" id="1.20.1560.10">
    <property type="entry name" value="ABC transporter type 1, transmembrane domain"/>
    <property type="match status" value="2"/>
</dbReference>
<dbReference type="GO" id="GO:0042883">
    <property type="term" value="P:cysteine transport"/>
    <property type="evidence" value="ECO:0007669"/>
    <property type="project" value="InterPro"/>
</dbReference>
<dbReference type="InterPro" id="IPR003593">
    <property type="entry name" value="AAA+_ATPase"/>
</dbReference>
<dbReference type="GO" id="GO:0005524">
    <property type="term" value="F:ATP binding"/>
    <property type="evidence" value="ECO:0007669"/>
    <property type="project" value="UniProtKB-KW"/>
</dbReference>
<dbReference type="Pfam" id="PF00005">
    <property type="entry name" value="ABC_tran"/>
    <property type="match status" value="2"/>
</dbReference>
<feature type="transmembrane region" description="Helical" evidence="8">
    <location>
        <begin position="282"/>
        <end position="301"/>
    </location>
</feature>
<reference evidence="11 12" key="1">
    <citation type="submission" date="2019-03" db="EMBL/GenBank/DDBJ databases">
        <title>Genomic Encyclopedia of Type Strains, Phase IV (KMG-IV): sequencing the most valuable type-strain genomes for metagenomic binning, comparative biology and taxonomic classification.</title>
        <authorList>
            <person name="Goeker M."/>
        </authorList>
    </citation>
    <scope>NUCLEOTIDE SEQUENCE [LARGE SCALE GENOMIC DNA]</scope>
    <source>
        <strain evidence="11 12">DSM 45361</strain>
    </source>
</reference>
<feature type="transmembrane region" description="Helical" evidence="8">
    <location>
        <begin position="672"/>
        <end position="693"/>
    </location>
</feature>
<keyword evidence="6 8" id="KW-0472">Membrane</keyword>
<dbReference type="InterPro" id="IPR014223">
    <property type="entry name" value="ABC_CydC/D"/>
</dbReference>
<feature type="transmembrane region" description="Helical" evidence="8">
    <location>
        <begin position="70"/>
        <end position="92"/>
    </location>
</feature>
<evidence type="ECO:0000256" key="8">
    <source>
        <dbReference type="SAM" id="Phobius"/>
    </source>
</evidence>
<evidence type="ECO:0000313" key="11">
    <source>
        <dbReference type="EMBL" id="TDQ05053.1"/>
    </source>
</evidence>
<feature type="transmembrane region" description="Helical" evidence="8">
    <location>
        <begin position="560"/>
        <end position="586"/>
    </location>
</feature>
<evidence type="ECO:0000259" key="10">
    <source>
        <dbReference type="PROSITE" id="PS50929"/>
    </source>
</evidence>
<keyword evidence="4 11" id="KW-0067">ATP-binding</keyword>
<dbReference type="InterPro" id="IPR036640">
    <property type="entry name" value="ABC1_TM_sf"/>
</dbReference>
<dbReference type="GO" id="GO:0140359">
    <property type="term" value="F:ABC-type transporter activity"/>
    <property type="evidence" value="ECO:0007669"/>
    <property type="project" value="InterPro"/>
</dbReference>
<dbReference type="NCBIfam" id="TIGR02857">
    <property type="entry name" value="CydD"/>
    <property type="match status" value="1"/>
</dbReference>
<dbReference type="PROSITE" id="PS50893">
    <property type="entry name" value="ABC_TRANSPORTER_2"/>
    <property type="match status" value="2"/>
</dbReference>
<dbReference type="SUPFAM" id="SSF90123">
    <property type="entry name" value="ABC transporter transmembrane region"/>
    <property type="match status" value="2"/>
</dbReference>
<feature type="transmembrane region" description="Helical" evidence="8">
    <location>
        <begin position="145"/>
        <end position="165"/>
    </location>
</feature>
<evidence type="ECO:0000256" key="2">
    <source>
        <dbReference type="ARBA" id="ARBA00022692"/>
    </source>
</evidence>
<dbReference type="PANTHER" id="PTHR24221">
    <property type="entry name" value="ATP-BINDING CASSETTE SUB-FAMILY B"/>
    <property type="match status" value="1"/>
</dbReference>
<dbReference type="GO" id="GO:0005886">
    <property type="term" value="C:plasma membrane"/>
    <property type="evidence" value="ECO:0007669"/>
    <property type="project" value="UniProtKB-SubCell"/>
</dbReference>
<evidence type="ECO:0000256" key="5">
    <source>
        <dbReference type="ARBA" id="ARBA00022989"/>
    </source>
</evidence>
<dbReference type="InterPro" id="IPR027417">
    <property type="entry name" value="P-loop_NTPase"/>
</dbReference>
<evidence type="ECO:0000256" key="3">
    <source>
        <dbReference type="ARBA" id="ARBA00022741"/>
    </source>
</evidence>
<dbReference type="EMBL" id="SNXZ01000001">
    <property type="protein sequence ID" value="TDQ05053.1"/>
    <property type="molecule type" value="Genomic_DNA"/>
</dbReference>
<comment type="caution">
    <text evidence="11">The sequence shown here is derived from an EMBL/GenBank/DDBJ whole genome shotgun (WGS) entry which is preliminary data.</text>
</comment>
<dbReference type="SUPFAM" id="SSF52540">
    <property type="entry name" value="P-loop containing nucleoside triphosphate hydrolases"/>
    <property type="match status" value="2"/>
</dbReference>
<feature type="domain" description="ABC transmembrane type-1" evidence="10">
    <location>
        <begin position="33"/>
        <end position="305"/>
    </location>
</feature>
<dbReference type="AlphaFoldDB" id="A0A4R6SPA1"/>
<dbReference type="GO" id="GO:0034775">
    <property type="term" value="P:glutathione transmembrane transport"/>
    <property type="evidence" value="ECO:0007669"/>
    <property type="project" value="InterPro"/>
</dbReference>
<evidence type="ECO:0000256" key="7">
    <source>
        <dbReference type="SAM" id="MobiDB-lite"/>
    </source>
</evidence>
<feature type="transmembrane region" description="Helical" evidence="8">
    <location>
        <begin position="776"/>
        <end position="800"/>
    </location>
</feature>
<dbReference type="Proteomes" id="UP000295444">
    <property type="component" value="Unassembled WGS sequence"/>
</dbReference>
<keyword evidence="5 8" id="KW-1133">Transmembrane helix</keyword>
<protein>
    <submittedName>
        <fullName evidence="11">ATP-binding cassette subfamily C protein CydCD</fullName>
    </submittedName>
</protein>
<dbReference type="InterPro" id="IPR039421">
    <property type="entry name" value="Type_1_exporter"/>
</dbReference>
<feature type="domain" description="ABC transmembrane type-1" evidence="10">
    <location>
        <begin position="561"/>
        <end position="802"/>
    </location>
</feature>
<feature type="transmembrane region" description="Helical" evidence="8">
    <location>
        <begin position="699"/>
        <end position="717"/>
    </location>
</feature>
<keyword evidence="2 8" id="KW-0812">Transmembrane</keyword>
<dbReference type="OrthoDB" id="9806127at2"/>
<feature type="region of interest" description="Disordered" evidence="7">
    <location>
        <begin position="525"/>
        <end position="546"/>
    </location>
</feature>
<dbReference type="GO" id="GO:0016887">
    <property type="term" value="F:ATP hydrolysis activity"/>
    <property type="evidence" value="ECO:0007669"/>
    <property type="project" value="InterPro"/>
</dbReference>
<dbReference type="PANTHER" id="PTHR24221:SF590">
    <property type="entry name" value="COMPONENT LINKED WITH THE ASSEMBLY OF CYTOCHROME' TRANSPORT TRANSMEMBRANE ATP-BINDING PROTEIN ABC TRANSPORTER CYDD-RELATED"/>
    <property type="match status" value="1"/>
</dbReference>
<feature type="domain" description="ABC transporter" evidence="9">
    <location>
        <begin position="863"/>
        <end position="1064"/>
    </location>
</feature>
<comment type="subcellular location">
    <subcellularLocation>
        <location evidence="1">Cell membrane</location>
        <topology evidence="1">Multi-pass membrane protein</topology>
    </subcellularLocation>
</comment>